<protein>
    <recommendedName>
        <fullName evidence="3">Required for respiratory growth protein 9, mitochondrial</fullName>
    </recommendedName>
</protein>
<dbReference type="AlphaFoldDB" id="A0A077WUP9"/>
<comment type="similarity">
    <text evidence="2">Belongs to the RRG9 family.</text>
</comment>
<dbReference type="PANTHER" id="PTHR13475:SF3">
    <property type="entry name" value="NEUGRIN"/>
    <property type="match status" value="1"/>
</dbReference>
<dbReference type="InterPro" id="IPR010487">
    <property type="entry name" value="NGRN/Rrg9"/>
</dbReference>
<evidence type="ECO:0000256" key="1">
    <source>
        <dbReference type="ARBA" id="ARBA00003548"/>
    </source>
</evidence>
<organism evidence="5">
    <name type="scientific">Lichtheimia ramosa</name>
    <dbReference type="NCBI Taxonomy" id="688394"/>
    <lineage>
        <taxon>Eukaryota</taxon>
        <taxon>Fungi</taxon>
        <taxon>Fungi incertae sedis</taxon>
        <taxon>Mucoromycota</taxon>
        <taxon>Mucoromycotina</taxon>
        <taxon>Mucoromycetes</taxon>
        <taxon>Mucorales</taxon>
        <taxon>Lichtheimiaceae</taxon>
        <taxon>Lichtheimia</taxon>
    </lineage>
</organism>
<reference evidence="5" key="1">
    <citation type="journal article" date="2014" name="Genome Announc.">
        <title>De novo whole-genome sequence and genome annotation of Lichtheimia ramosa.</title>
        <authorList>
            <person name="Linde J."/>
            <person name="Schwartze V."/>
            <person name="Binder U."/>
            <person name="Lass-Florl C."/>
            <person name="Voigt K."/>
            <person name="Horn F."/>
        </authorList>
    </citation>
    <scope>NUCLEOTIDE SEQUENCE</scope>
    <source>
        <strain evidence="5">JMRC FSU:6197</strain>
    </source>
</reference>
<feature type="region of interest" description="Disordered" evidence="4">
    <location>
        <begin position="53"/>
        <end position="85"/>
    </location>
</feature>
<accession>A0A077WUP9</accession>
<feature type="compositionally biased region" description="Basic and acidic residues" evidence="4">
    <location>
        <begin position="53"/>
        <end position="62"/>
    </location>
</feature>
<dbReference type="OrthoDB" id="5578174at2759"/>
<dbReference type="PANTHER" id="PTHR13475">
    <property type="entry name" value="NEUGRIN"/>
    <property type="match status" value="1"/>
</dbReference>
<dbReference type="Pfam" id="PF06413">
    <property type="entry name" value="Neugrin"/>
    <property type="match status" value="1"/>
</dbReference>
<evidence type="ECO:0000256" key="2">
    <source>
        <dbReference type="ARBA" id="ARBA00010895"/>
    </source>
</evidence>
<evidence type="ECO:0000313" key="5">
    <source>
        <dbReference type="EMBL" id="CDS10407.1"/>
    </source>
</evidence>
<feature type="compositionally biased region" description="Polar residues" evidence="4">
    <location>
        <begin position="73"/>
        <end position="85"/>
    </location>
</feature>
<sequence>MNDLRQLNSMDPQTYNIEALSTKFHISHDAVRRILKSKFIPDQDIARRQEDKRYKAMGERQRAFRKRNNNNNATSSESRGGSSQQ</sequence>
<gene>
    <name evidence="5" type="ORF">LRAMOSA03083</name>
</gene>
<dbReference type="EMBL" id="LK023335">
    <property type="protein sequence ID" value="CDS10407.1"/>
    <property type="molecule type" value="Genomic_DNA"/>
</dbReference>
<evidence type="ECO:0000256" key="4">
    <source>
        <dbReference type="SAM" id="MobiDB-lite"/>
    </source>
</evidence>
<proteinExistence type="inferred from homology"/>
<comment type="function">
    <text evidence="1">Required for respiratory activity and maintenance and expression of the mitochondrial genome.</text>
</comment>
<dbReference type="GO" id="GO:0005634">
    <property type="term" value="C:nucleus"/>
    <property type="evidence" value="ECO:0007669"/>
    <property type="project" value="TreeGrafter"/>
</dbReference>
<evidence type="ECO:0000256" key="3">
    <source>
        <dbReference type="ARBA" id="ARBA00013566"/>
    </source>
</evidence>
<name>A0A077WUP9_9FUNG</name>